<dbReference type="AlphaFoldDB" id="B0XK80"/>
<name>B0XK80_CULQU</name>
<dbReference type="EnsemblMetazoa" id="CPIJ019844-RA">
    <property type="protein sequence ID" value="CPIJ019844-PA"/>
    <property type="gene ID" value="CPIJ019844"/>
</dbReference>
<sequence>MLKMGLIEIATTDSVAAFPSATRVLQRPSLSEPSATTTSRRKHCQTSLQKHIYSWAKEYYHFTVEYYIVLGALTGGRSEQYKRFKKVWSKLVEEDYGGMDHIWSDLLLHVKHQEVYWPIGLPCMDLPAQGRRCLRTPSISEERIWEMFEQAAILSPRVPFIDEINTISVNRVTSQKDMERRIVAQLLSSLDGI</sequence>
<evidence type="ECO:0000259" key="1">
    <source>
        <dbReference type="Pfam" id="PF00004"/>
    </source>
</evidence>
<dbReference type="InParanoid" id="B0XK80"/>
<dbReference type="STRING" id="7176.B0XK80"/>
<reference evidence="3" key="2">
    <citation type="submission" date="2020-05" db="UniProtKB">
        <authorList>
            <consortium name="EnsemblMetazoa"/>
        </authorList>
    </citation>
    <scope>IDENTIFICATION</scope>
    <source>
        <strain evidence="3">JHB</strain>
    </source>
</reference>
<proteinExistence type="predicted"/>
<dbReference type="GO" id="GO:0016887">
    <property type="term" value="F:ATP hydrolysis activity"/>
    <property type="evidence" value="ECO:0007669"/>
    <property type="project" value="InterPro"/>
</dbReference>
<feature type="domain" description="ATPase AAA-type core" evidence="1">
    <location>
        <begin position="138"/>
        <end position="192"/>
    </location>
</feature>
<accession>B0XK80</accession>
<dbReference type="VEuPathDB" id="VectorBase:CQUJHB012168"/>
<dbReference type="HOGENOM" id="CLU_1410107_0_0_1"/>
<dbReference type="VEuPathDB" id="VectorBase:CPIJ019844"/>
<keyword evidence="4" id="KW-1185">Reference proteome</keyword>
<dbReference type="InterPro" id="IPR027417">
    <property type="entry name" value="P-loop_NTPase"/>
</dbReference>
<evidence type="ECO:0000313" key="4">
    <source>
        <dbReference type="Proteomes" id="UP000002320"/>
    </source>
</evidence>
<gene>
    <name evidence="3" type="primary">6054079</name>
    <name evidence="2" type="ORF">CpipJ_CPIJ019844</name>
</gene>
<dbReference type="InterPro" id="IPR003959">
    <property type="entry name" value="ATPase_AAA_core"/>
</dbReference>
<evidence type="ECO:0000313" key="3">
    <source>
        <dbReference type="EnsemblMetazoa" id="CPIJ019844-PA"/>
    </source>
</evidence>
<dbReference type="KEGG" id="cqu:CpipJ_CPIJ019844"/>
<dbReference type="GO" id="GO:0005524">
    <property type="term" value="F:ATP binding"/>
    <property type="evidence" value="ECO:0007669"/>
    <property type="project" value="InterPro"/>
</dbReference>
<evidence type="ECO:0000313" key="2">
    <source>
        <dbReference type="EMBL" id="EDS31413.1"/>
    </source>
</evidence>
<dbReference type="EMBL" id="DS233740">
    <property type="protein sequence ID" value="EDS31413.1"/>
    <property type="molecule type" value="Genomic_DNA"/>
</dbReference>
<dbReference type="OrthoDB" id="27435at2759"/>
<organism>
    <name type="scientific">Culex quinquefasciatus</name>
    <name type="common">Southern house mosquito</name>
    <name type="synonym">Culex pungens</name>
    <dbReference type="NCBI Taxonomy" id="7176"/>
    <lineage>
        <taxon>Eukaryota</taxon>
        <taxon>Metazoa</taxon>
        <taxon>Ecdysozoa</taxon>
        <taxon>Arthropoda</taxon>
        <taxon>Hexapoda</taxon>
        <taxon>Insecta</taxon>
        <taxon>Pterygota</taxon>
        <taxon>Neoptera</taxon>
        <taxon>Endopterygota</taxon>
        <taxon>Diptera</taxon>
        <taxon>Nematocera</taxon>
        <taxon>Culicoidea</taxon>
        <taxon>Culicidae</taxon>
        <taxon>Culicinae</taxon>
        <taxon>Culicini</taxon>
        <taxon>Culex</taxon>
        <taxon>Culex</taxon>
    </lineage>
</organism>
<protein>
    <submittedName>
        <fullName evidence="2 3">Peroxisome assembly factor-2</fullName>
    </submittedName>
</protein>
<dbReference type="Gene3D" id="3.40.50.300">
    <property type="entry name" value="P-loop containing nucleotide triphosphate hydrolases"/>
    <property type="match status" value="1"/>
</dbReference>
<dbReference type="Pfam" id="PF00004">
    <property type="entry name" value="AAA"/>
    <property type="match status" value="1"/>
</dbReference>
<dbReference type="Proteomes" id="UP000002320">
    <property type="component" value="Unassembled WGS sequence"/>
</dbReference>
<reference evidence="2" key="1">
    <citation type="submission" date="2007-03" db="EMBL/GenBank/DDBJ databases">
        <title>Annotation of Culex pipiens quinquefasciatus.</title>
        <authorList>
            <consortium name="The Broad Institute Genome Sequencing Platform"/>
            <person name="Atkinson P.W."/>
            <person name="Hemingway J."/>
            <person name="Christensen B.M."/>
            <person name="Higgs S."/>
            <person name="Kodira C."/>
            <person name="Hannick L."/>
            <person name="Megy K."/>
            <person name="O'Leary S."/>
            <person name="Pearson M."/>
            <person name="Haas B.J."/>
            <person name="Mauceli E."/>
            <person name="Wortman J.R."/>
            <person name="Lee N.H."/>
            <person name="Guigo R."/>
            <person name="Stanke M."/>
            <person name="Alvarado L."/>
            <person name="Amedeo P."/>
            <person name="Antoine C.H."/>
            <person name="Arensburger P."/>
            <person name="Bidwell S.L."/>
            <person name="Crawford M."/>
            <person name="Camaro F."/>
            <person name="Devon K."/>
            <person name="Engels R."/>
            <person name="Hammond M."/>
            <person name="Howarth C."/>
            <person name="Koehrsen M."/>
            <person name="Lawson D."/>
            <person name="Montgomery P."/>
            <person name="Nene V."/>
            <person name="Nusbaum C."/>
            <person name="Puiu D."/>
            <person name="Romero-Severson J."/>
            <person name="Severson D.W."/>
            <person name="Shumway M."/>
            <person name="Sisk P."/>
            <person name="Stolte C."/>
            <person name="Zeng Q."/>
            <person name="Eisenstadt E."/>
            <person name="Fraser-Liggett C."/>
            <person name="Strausberg R."/>
            <person name="Galagan J."/>
            <person name="Birren B."/>
            <person name="Collins F.H."/>
        </authorList>
    </citation>
    <scope>NUCLEOTIDE SEQUENCE [LARGE SCALE GENOMIC DNA]</scope>
    <source>
        <strain evidence="2">JHB</strain>
    </source>
</reference>
<dbReference type="eggNOG" id="KOG0733">
    <property type="taxonomic scope" value="Eukaryota"/>
</dbReference>